<dbReference type="Pfam" id="PF00482">
    <property type="entry name" value="T2SSF"/>
    <property type="match status" value="1"/>
</dbReference>
<feature type="transmembrane region" description="Helical" evidence="6">
    <location>
        <begin position="28"/>
        <end position="48"/>
    </location>
</feature>
<evidence type="ECO:0000256" key="5">
    <source>
        <dbReference type="ARBA" id="ARBA00023136"/>
    </source>
</evidence>
<dbReference type="RefSeq" id="WP_281899700.1">
    <property type="nucleotide sequence ID" value="NZ_BSDI01000028.1"/>
</dbReference>
<dbReference type="PANTHER" id="PTHR35007">
    <property type="entry name" value="INTEGRAL MEMBRANE PROTEIN-RELATED"/>
    <property type="match status" value="1"/>
</dbReference>
<evidence type="ECO:0000259" key="7">
    <source>
        <dbReference type="Pfam" id="PF00482"/>
    </source>
</evidence>
<dbReference type="Proteomes" id="UP001144280">
    <property type="component" value="Unassembled WGS sequence"/>
</dbReference>
<comment type="caution">
    <text evidence="8">The sequence shown here is derived from an EMBL/GenBank/DDBJ whole genome shotgun (WGS) entry which is preliminary data.</text>
</comment>
<evidence type="ECO:0000313" key="9">
    <source>
        <dbReference type="Proteomes" id="UP001144280"/>
    </source>
</evidence>
<name>A0ABQ5QZ54_9ACTN</name>
<keyword evidence="2" id="KW-1003">Cell membrane</keyword>
<evidence type="ECO:0000256" key="3">
    <source>
        <dbReference type="ARBA" id="ARBA00022692"/>
    </source>
</evidence>
<evidence type="ECO:0000256" key="6">
    <source>
        <dbReference type="SAM" id="Phobius"/>
    </source>
</evidence>
<feature type="transmembrane region" description="Helical" evidence="6">
    <location>
        <begin position="202"/>
        <end position="224"/>
    </location>
</feature>
<reference evidence="8" key="1">
    <citation type="submission" date="2022-12" db="EMBL/GenBank/DDBJ databases">
        <title>New Phytohabitans aurantiacus sp. RD004123 nov., an actinomycete isolated from soil.</title>
        <authorList>
            <person name="Triningsih D.W."/>
            <person name="Harunari E."/>
            <person name="Igarashi Y."/>
        </authorList>
    </citation>
    <scope>NUCLEOTIDE SEQUENCE</scope>
    <source>
        <strain evidence="8">RD004123</strain>
    </source>
</reference>
<feature type="transmembrane region" description="Helical" evidence="6">
    <location>
        <begin position="54"/>
        <end position="74"/>
    </location>
</feature>
<protein>
    <recommendedName>
        <fullName evidence="7">Type II secretion system protein GspF domain-containing protein</fullName>
    </recommendedName>
</protein>
<keyword evidence="4 6" id="KW-1133">Transmembrane helix</keyword>
<evidence type="ECO:0000256" key="1">
    <source>
        <dbReference type="ARBA" id="ARBA00004651"/>
    </source>
</evidence>
<evidence type="ECO:0000313" key="8">
    <source>
        <dbReference type="EMBL" id="GLH99790.1"/>
    </source>
</evidence>
<proteinExistence type="predicted"/>
<sequence length="230" mass="25007">MIGGRLRVPHRELALIGRSPERYVSEKIAFTLLGFVFPSVFSLILALSGLWFGVAIPAVVGVLLAVLFFFLVDVSVRQRAAEAREEFSRHVAVHLDLIALELAASRGPTEALERAAAVGGGWVSRRIRESLETSRLRLEPPWDGLKAVAAEIGVPDLGDVGEIMTLVGDEGAQVYDTLRSRAESLRAAILAKGEERANTATTVLYIPTSLLVFVLFIIAAYPFLVRLVTT</sequence>
<comment type="subcellular location">
    <subcellularLocation>
        <location evidence="1">Cell membrane</location>
        <topology evidence="1">Multi-pass membrane protein</topology>
    </subcellularLocation>
</comment>
<dbReference type="InterPro" id="IPR018076">
    <property type="entry name" value="T2SS_GspF_dom"/>
</dbReference>
<organism evidence="8 9">
    <name type="scientific">Phytohabitans aurantiacus</name>
    <dbReference type="NCBI Taxonomy" id="3016789"/>
    <lineage>
        <taxon>Bacteria</taxon>
        <taxon>Bacillati</taxon>
        <taxon>Actinomycetota</taxon>
        <taxon>Actinomycetes</taxon>
        <taxon>Micromonosporales</taxon>
        <taxon>Micromonosporaceae</taxon>
    </lineage>
</organism>
<dbReference type="EMBL" id="BSDI01000028">
    <property type="protein sequence ID" value="GLH99790.1"/>
    <property type="molecule type" value="Genomic_DNA"/>
</dbReference>
<evidence type="ECO:0000256" key="2">
    <source>
        <dbReference type="ARBA" id="ARBA00022475"/>
    </source>
</evidence>
<feature type="domain" description="Type II secretion system protein GspF" evidence="7">
    <location>
        <begin position="95"/>
        <end position="221"/>
    </location>
</feature>
<keyword evidence="9" id="KW-1185">Reference proteome</keyword>
<keyword evidence="3 6" id="KW-0812">Transmembrane</keyword>
<gene>
    <name evidence="8" type="ORF">Pa4123_50670</name>
</gene>
<accession>A0ABQ5QZ54</accession>
<evidence type="ECO:0000256" key="4">
    <source>
        <dbReference type="ARBA" id="ARBA00022989"/>
    </source>
</evidence>
<keyword evidence="5 6" id="KW-0472">Membrane</keyword>
<dbReference type="PANTHER" id="PTHR35007:SF1">
    <property type="entry name" value="PILUS ASSEMBLY PROTEIN"/>
    <property type="match status" value="1"/>
</dbReference>